<dbReference type="PANTHER" id="PTHR10060">
    <property type="entry name" value="TATD FAMILY DEOXYRIBONUCLEASE"/>
    <property type="match status" value="1"/>
</dbReference>
<evidence type="ECO:0000256" key="3">
    <source>
        <dbReference type="ARBA" id="ARBA00022723"/>
    </source>
</evidence>
<evidence type="ECO:0000313" key="9">
    <source>
        <dbReference type="Proteomes" id="UP000694388"/>
    </source>
</evidence>
<evidence type="ECO:0000256" key="5">
    <source>
        <dbReference type="ARBA" id="ARBA00039767"/>
    </source>
</evidence>
<reference evidence="8" key="2">
    <citation type="submission" date="2025-09" db="UniProtKB">
        <authorList>
            <consortium name="Ensembl"/>
        </authorList>
    </citation>
    <scope>IDENTIFICATION</scope>
</reference>
<evidence type="ECO:0000313" key="8">
    <source>
        <dbReference type="Ensembl" id="ENSEBUP00000023180.1"/>
    </source>
</evidence>
<keyword evidence="3 7" id="KW-0479">Metal-binding</keyword>
<dbReference type="GO" id="GO:0008296">
    <property type="term" value="F:3'-5'-DNA exonuclease activity"/>
    <property type="evidence" value="ECO:0007669"/>
    <property type="project" value="TreeGrafter"/>
</dbReference>
<comment type="similarity">
    <text evidence="1">Belongs to the metallo-dependent hydrolases superfamily. TatD-type hydrolase family.</text>
</comment>
<evidence type="ECO:0000256" key="7">
    <source>
        <dbReference type="PIRSR" id="PIRSR005902-1"/>
    </source>
</evidence>
<dbReference type="PIRSF" id="PIRSF005902">
    <property type="entry name" value="DNase_TatD"/>
    <property type="match status" value="1"/>
</dbReference>
<accession>A0A8C4R2J6</accession>
<proteinExistence type="inferred from homology"/>
<dbReference type="InterPro" id="IPR050891">
    <property type="entry name" value="TatD-type_Hydrolase"/>
</dbReference>
<protein>
    <recommendedName>
        <fullName evidence="5">Deoxyribonuclease TATDN1</fullName>
    </recommendedName>
</protein>
<dbReference type="Gene3D" id="3.20.20.140">
    <property type="entry name" value="Metal-dependent hydrolases"/>
    <property type="match status" value="2"/>
</dbReference>
<dbReference type="AlphaFoldDB" id="A0A8C4R2J6"/>
<comment type="function">
    <text evidence="6">Deoxyribonuclease which catalyzes (in vitro) the decatenation of kinetoplast DNA, which are circular DNA catenated to each other, producing linear DNA molecules. Plays an important role in chromosomal segregation and cell cycle progression during eye development probably via its DNA decatenation activity.</text>
</comment>
<dbReference type="GeneTree" id="ENSGT00940000156272"/>
<dbReference type="Pfam" id="PF01026">
    <property type="entry name" value="TatD_DNase"/>
    <property type="match status" value="1"/>
</dbReference>
<dbReference type="Proteomes" id="UP000694388">
    <property type="component" value="Unplaced"/>
</dbReference>
<evidence type="ECO:0000256" key="1">
    <source>
        <dbReference type="ARBA" id="ARBA00009275"/>
    </source>
</evidence>
<dbReference type="GO" id="GO:0046872">
    <property type="term" value="F:metal ion binding"/>
    <property type="evidence" value="ECO:0007669"/>
    <property type="project" value="UniProtKB-KW"/>
</dbReference>
<dbReference type="InterPro" id="IPR032466">
    <property type="entry name" value="Metal_Hydrolase"/>
</dbReference>
<dbReference type="GO" id="GO:0005829">
    <property type="term" value="C:cytosol"/>
    <property type="evidence" value="ECO:0007669"/>
    <property type="project" value="TreeGrafter"/>
</dbReference>
<sequence length="272" mass="30659">MAVPIVRACLPVTMRFIDIGVNLTDPMFRGIYRGKHKHPDDFEDVVLRAIDSGVQKFMITGGSLQDSTDALALAQTDGEGETSTTNQLISRDFDRLEFCPKETQLKFFERQFELAEQTQLPMFFHCRNAHAQFLQAVKQNRKRFVNGVVHSFTGSKEEAAALIAQGLYIGINGCSLKTEANVDAMCSIPSDKMMIETDSPWCGIKNSHAGARHIRTTFPTKKAWEKGHCVKDRNEPCHIMQVLEVIAALRNEDPNLLADTLYNNTMKVFFRD</sequence>
<dbReference type="InterPro" id="IPR001130">
    <property type="entry name" value="TatD-like"/>
</dbReference>
<evidence type="ECO:0000256" key="4">
    <source>
        <dbReference type="ARBA" id="ARBA00022801"/>
    </source>
</evidence>
<dbReference type="CDD" id="cd01310">
    <property type="entry name" value="TatD_DNAse"/>
    <property type="match status" value="1"/>
</dbReference>
<keyword evidence="4" id="KW-0378">Hydrolase</keyword>
<keyword evidence="2" id="KW-0540">Nuclease</keyword>
<feature type="binding site" evidence="7">
    <location>
        <position position="125"/>
    </location>
    <ligand>
        <name>a divalent metal cation</name>
        <dbReference type="ChEBI" id="CHEBI:60240"/>
        <label>2</label>
    </ligand>
</feature>
<evidence type="ECO:0000256" key="6">
    <source>
        <dbReference type="ARBA" id="ARBA00045223"/>
    </source>
</evidence>
<organism evidence="8 9">
    <name type="scientific">Eptatretus burgeri</name>
    <name type="common">Inshore hagfish</name>
    <dbReference type="NCBI Taxonomy" id="7764"/>
    <lineage>
        <taxon>Eukaryota</taxon>
        <taxon>Metazoa</taxon>
        <taxon>Chordata</taxon>
        <taxon>Craniata</taxon>
        <taxon>Vertebrata</taxon>
        <taxon>Cyclostomata</taxon>
        <taxon>Myxini</taxon>
        <taxon>Myxiniformes</taxon>
        <taxon>Myxinidae</taxon>
        <taxon>Eptatretinae</taxon>
        <taxon>Eptatretus</taxon>
    </lineage>
</organism>
<dbReference type="PANTHER" id="PTHR10060:SF15">
    <property type="entry name" value="DEOXYRIBONUCLEASE TATDN1"/>
    <property type="match status" value="1"/>
</dbReference>
<reference evidence="8" key="1">
    <citation type="submission" date="2025-08" db="UniProtKB">
        <authorList>
            <consortium name="Ensembl"/>
        </authorList>
    </citation>
    <scope>IDENTIFICATION</scope>
</reference>
<name>A0A8C4R2J6_EPTBU</name>
<dbReference type="SUPFAM" id="SSF51556">
    <property type="entry name" value="Metallo-dependent hydrolases"/>
    <property type="match status" value="1"/>
</dbReference>
<keyword evidence="9" id="KW-1185">Reference proteome</keyword>
<dbReference type="Ensembl" id="ENSEBUT00000023755.1">
    <property type="protein sequence ID" value="ENSEBUP00000023180.1"/>
    <property type="gene ID" value="ENSEBUG00000014224.1"/>
</dbReference>
<feature type="binding site" evidence="7">
    <location>
        <position position="150"/>
    </location>
    <ligand>
        <name>a divalent metal cation</name>
        <dbReference type="ChEBI" id="CHEBI:60240"/>
        <label>2</label>
    </ligand>
</feature>
<evidence type="ECO:0000256" key="2">
    <source>
        <dbReference type="ARBA" id="ARBA00022722"/>
    </source>
</evidence>
<feature type="binding site" evidence="7">
    <location>
        <position position="198"/>
    </location>
    <ligand>
        <name>a divalent metal cation</name>
        <dbReference type="ChEBI" id="CHEBI:60240"/>
        <label>1</label>
    </ligand>
</feature>